<evidence type="ECO:0000256" key="1">
    <source>
        <dbReference type="ARBA" id="ARBA00004429"/>
    </source>
</evidence>
<evidence type="ECO:0000256" key="4">
    <source>
        <dbReference type="ARBA" id="ARBA00022519"/>
    </source>
</evidence>
<keyword evidence="4" id="KW-0997">Cell inner membrane</keyword>
<dbReference type="PANTHER" id="PTHR32063">
    <property type="match status" value="1"/>
</dbReference>
<dbReference type="InterPro" id="IPR001036">
    <property type="entry name" value="Acrflvin-R"/>
</dbReference>
<keyword evidence="5 8" id="KW-0812">Transmembrane</keyword>
<feature type="transmembrane region" description="Helical" evidence="8">
    <location>
        <begin position="920"/>
        <end position="944"/>
    </location>
</feature>
<evidence type="ECO:0000313" key="9">
    <source>
        <dbReference type="EMBL" id="MBP3943951.1"/>
    </source>
</evidence>
<feature type="transmembrane region" description="Helical" evidence="8">
    <location>
        <begin position="366"/>
        <end position="386"/>
    </location>
</feature>
<keyword evidence="3" id="KW-1003">Cell membrane</keyword>
<name>A0A8T4HH32_9SPHI</name>
<dbReference type="Proteomes" id="UP000679691">
    <property type="component" value="Unassembled WGS sequence"/>
</dbReference>
<dbReference type="RefSeq" id="WP_353547455.1">
    <property type="nucleotide sequence ID" value="NZ_JAGKSB010000011.1"/>
</dbReference>
<dbReference type="Gene3D" id="3.30.70.1430">
    <property type="entry name" value="Multidrug efflux transporter AcrB pore domain"/>
    <property type="match status" value="2"/>
</dbReference>
<feature type="transmembrane region" description="Helical" evidence="8">
    <location>
        <begin position="438"/>
        <end position="458"/>
    </location>
</feature>
<feature type="transmembrane region" description="Helical" evidence="8">
    <location>
        <begin position="392"/>
        <end position="417"/>
    </location>
</feature>
<dbReference type="PANTHER" id="PTHR32063:SF9">
    <property type="entry name" value="SIMILAR TO MULTIDRUG RESISTANCE PROTEIN MEXB"/>
    <property type="match status" value="1"/>
</dbReference>
<sequence length="1067" mass="117160">MLKTFVNKPVLATVVSILLVILGAVGLKMLPVSRFPEIAPPSVVVSLSYPGANAETVAKSVLLPIEEAINGVEDMTYIRSTASNSGSGSVQVFFKTGINPDIASVNVQTRISKAIGSIPAEVNESGITVMPRQSGVIMTINMYADSKESMFDETFLQAYAQINIIRPLLRVDGIAQVSRVGARDYSMRMWLNPEKLALFNLNPADVIAAIKDQNFEIAPGKFGETSDEAFETVIKHKGRFSQPEEFKNIVIKTNKDGSVLYLRDLARVEFGSSNLGSDNKVNGLPGLTLNITQTSGSNAHDIDIEVRKTLEELSKSFPEGIKYEVSYSVRDQIDTSINQVKHTLFEAFILVFIIVFIFLQDFRSTLIPSIAIPVSLVATFFFLNVFGFSLNVLTMFALVLAIGIVVDDAIVVVEAVHLKMHETGMKAREATLATMSEITGAILSITLVMAAVFVPVGFMEGPAGIFYRQFAYTLATAILISALTALTLTPALCALILKAPAHPHKQDEGQEGHAEGSLENVPARGKFHRFNVARDRFFAKFNTGFDKLTDRYILGVKFLIKNKKIAMLSLAGISATGFALLMLAPKSFIPTEDDSFVTYSMAMQPGASLARTTEVLRQADSILQKRNPDIAGMTTISGYNALDGSTSPAYAVGYINLKSHDKREKIRDIESFMDTIRQDLSVINEASFNIFPRPTIQGFGDFAGIQMVLQDKLGGDILDFSNISDKFIEEMNQLPEVKSAYTSFKANFPQFEVDIDVVKAKSLGVDIMTLMSTIRAYYGRVQAGDFSRFGRQYRVYIQADFDFRNDTESFKSIFVRNKNNEMVPISTLLTLKKVVGPETITRYNLFNAIPVNATPNEGYSTGDAMAAIEKLALEKLPGNYGFEWTGMSLEESESGSQTALIFMMSIVFVYFLLSAQYESYILPWAVLLSIPVGLVGVFVTILMVGLENNIYVQVGVIMLIGLLAKNAILIIEFAVQERNKGLSIYDSAIAGAKLRLRPILMTSLAFIAGLIPLMWSSGPSAKGNHSISFGAAGGMFFGVLLGIFFIPVLYIIFKSLDERLKKKFKSN</sequence>
<feature type="transmembrane region" description="Helical" evidence="8">
    <location>
        <begin position="565"/>
        <end position="584"/>
    </location>
</feature>
<dbReference type="AlphaFoldDB" id="A0A8T4HH32"/>
<evidence type="ECO:0000256" key="5">
    <source>
        <dbReference type="ARBA" id="ARBA00022692"/>
    </source>
</evidence>
<evidence type="ECO:0000313" key="10">
    <source>
        <dbReference type="Proteomes" id="UP000679691"/>
    </source>
</evidence>
<dbReference type="Gene3D" id="3.30.70.1320">
    <property type="entry name" value="Multidrug efflux transporter AcrB pore domain like"/>
    <property type="match status" value="1"/>
</dbReference>
<dbReference type="GO" id="GO:0042910">
    <property type="term" value="F:xenobiotic transmembrane transporter activity"/>
    <property type="evidence" value="ECO:0007669"/>
    <property type="project" value="TreeGrafter"/>
</dbReference>
<feature type="transmembrane region" description="Helical" evidence="8">
    <location>
        <begin position="470"/>
        <end position="497"/>
    </location>
</feature>
<organism evidence="9 10">
    <name type="scientific">Rhinopithecimicrobium faecis</name>
    <dbReference type="NCBI Taxonomy" id="2820698"/>
    <lineage>
        <taxon>Bacteria</taxon>
        <taxon>Pseudomonadati</taxon>
        <taxon>Bacteroidota</taxon>
        <taxon>Sphingobacteriia</taxon>
        <taxon>Sphingobacteriales</taxon>
        <taxon>Sphingobacteriaceae</taxon>
        <taxon>Rhinopithecimicrobium</taxon>
    </lineage>
</organism>
<feature type="transmembrane region" description="Helical" evidence="8">
    <location>
        <begin position="1027"/>
        <end position="1053"/>
    </location>
</feature>
<gene>
    <name evidence="9" type="ORF">J5U18_10300</name>
</gene>
<keyword evidence="7 8" id="KW-0472">Membrane</keyword>
<dbReference type="Gene3D" id="3.30.70.1440">
    <property type="entry name" value="Multidrug efflux transporter AcrB pore domain"/>
    <property type="match status" value="1"/>
</dbReference>
<protein>
    <submittedName>
        <fullName evidence="9">Efflux RND transporter permease subunit</fullName>
    </submittedName>
</protein>
<dbReference type="FunFam" id="1.20.1640.10:FF:000001">
    <property type="entry name" value="Efflux pump membrane transporter"/>
    <property type="match status" value="1"/>
</dbReference>
<comment type="subcellular location">
    <subcellularLocation>
        <location evidence="1">Cell inner membrane</location>
        <topology evidence="1">Multi-pass membrane protein</topology>
    </subcellularLocation>
</comment>
<keyword evidence="2" id="KW-0813">Transport</keyword>
<dbReference type="Gene3D" id="3.30.2090.10">
    <property type="entry name" value="Multidrug efflux transporter AcrB TolC docking domain, DN and DC subdomains"/>
    <property type="match status" value="2"/>
</dbReference>
<feature type="transmembrane region" description="Helical" evidence="8">
    <location>
        <begin position="895"/>
        <end position="913"/>
    </location>
</feature>
<evidence type="ECO:0000256" key="6">
    <source>
        <dbReference type="ARBA" id="ARBA00022989"/>
    </source>
</evidence>
<proteinExistence type="predicted"/>
<feature type="transmembrane region" description="Helical" evidence="8">
    <location>
        <begin position="342"/>
        <end position="359"/>
    </location>
</feature>
<dbReference type="InterPro" id="IPR027463">
    <property type="entry name" value="AcrB_DN_DC_subdom"/>
</dbReference>
<accession>A0A8T4HH32</accession>
<evidence type="ECO:0000256" key="8">
    <source>
        <dbReference type="SAM" id="Phobius"/>
    </source>
</evidence>
<feature type="transmembrane region" description="Helical" evidence="8">
    <location>
        <begin position="950"/>
        <end position="975"/>
    </location>
</feature>
<dbReference type="SUPFAM" id="SSF82714">
    <property type="entry name" value="Multidrug efflux transporter AcrB TolC docking domain, DN and DC subdomains"/>
    <property type="match status" value="2"/>
</dbReference>
<keyword evidence="10" id="KW-1185">Reference proteome</keyword>
<dbReference type="EMBL" id="JAGKSB010000011">
    <property type="protein sequence ID" value="MBP3943951.1"/>
    <property type="molecule type" value="Genomic_DNA"/>
</dbReference>
<evidence type="ECO:0000256" key="3">
    <source>
        <dbReference type="ARBA" id="ARBA00022475"/>
    </source>
</evidence>
<dbReference type="Gene3D" id="1.20.1640.10">
    <property type="entry name" value="Multidrug efflux transporter AcrB transmembrane domain"/>
    <property type="match status" value="2"/>
</dbReference>
<evidence type="ECO:0000256" key="7">
    <source>
        <dbReference type="ARBA" id="ARBA00023136"/>
    </source>
</evidence>
<comment type="caution">
    <text evidence="9">The sequence shown here is derived from an EMBL/GenBank/DDBJ whole genome shotgun (WGS) entry which is preliminary data.</text>
</comment>
<reference evidence="9" key="1">
    <citation type="submission" date="2021-03" db="EMBL/GenBank/DDBJ databases">
        <authorList>
            <person name="Lu T."/>
            <person name="Wang Q."/>
            <person name="Han X."/>
        </authorList>
    </citation>
    <scope>NUCLEOTIDE SEQUENCE</scope>
    <source>
        <strain evidence="9">WQ 2009</strain>
    </source>
</reference>
<feature type="transmembrane region" description="Helical" evidence="8">
    <location>
        <begin position="996"/>
        <end position="1015"/>
    </location>
</feature>
<evidence type="ECO:0000256" key="2">
    <source>
        <dbReference type="ARBA" id="ARBA00022448"/>
    </source>
</evidence>
<dbReference type="Pfam" id="PF00873">
    <property type="entry name" value="ACR_tran"/>
    <property type="match status" value="1"/>
</dbReference>
<dbReference type="SUPFAM" id="SSF82693">
    <property type="entry name" value="Multidrug efflux transporter AcrB pore domain, PN1, PN2, PC1 and PC2 subdomains"/>
    <property type="match status" value="3"/>
</dbReference>
<dbReference type="GO" id="GO:0005886">
    <property type="term" value="C:plasma membrane"/>
    <property type="evidence" value="ECO:0007669"/>
    <property type="project" value="UniProtKB-SubCell"/>
</dbReference>
<keyword evidence="6 8" id="KW-1133">Transmembrane helix</keyword>
<dbReference type="PRINTS" id="PR00702">
    <property type="entry name" value="ACRIFLAVINRP"/>
</dbReference>
<dbReference type="SUPFAM" id="SSF82866">
    <property type="entry name" value="Multidrug efflux transporter AcrB transmembrane domain"/>
    <property type="match status" value="2"/>
</dbReference>